<gene>
    <name evidence="1" type="ORF">ACFFF8_00170</name>
</gene>
<organism evidence="1 2">
    <name type="scientific">Novosphingobium clariflavum</name>
    <dbReference type="NCBI Taxonomy" id="2029884"/>
    <lineage>
        <taxon>Bacteria</taxon>
        <taxon>Pseudomonadati</taxon>
        <taxon>Pseudomonadota</taxon>
        <taxon>Alphaproteobacteria</taxon>
        <taxon>Sphingomonadales</taxon>
        <taxon>Sphingomonadaceae</taxon>
        <taxon>Novosphingobium</taxon>
    </lineage>
</organism>
<protein>
    <submittedName>
        <fullName evidence="1">Nucleotidyltransferase family protein</fullName>
    </submittedName>
</protein>
<evidence type="ECO:0000313" key="1">
    <source>
        <dbReference type="EMBL" id="MFC0683003.1"/>
    </source>
</evidence>
<proteinExistence type="predicted"/>
<dbReference type="Proteomes" id="UP001589858">
    <property type="component" value="Unassembled WGS sequence"/>
</dbReference>
<reference evidence="1 2" key="1">
    <citation type="submission" date="2024-09" db="EMBL/GenBank/DDBJ databases">
        <authorList>
            <person name="Sun Q."/>
            <person name="Mori K."/>
        </authorList>
    </citation>
    <scope>NUCLEOTIDE SEQUENCE [LARGE SCALE GENOMIC DNA]</scope>
    <source>
        <strain evidence="1 2">CICC 11035S</strain>
    </source>
</reference>
<dbReference type="EMBL" id="JBHLTM010000002">
    <property type="protein sequence ID" value="MFC0683003.1"/>
    <property type="molecule type" value="Genomic_DNA"/>
</dbReference>
<comment type="caution">
    <text evidence="1">The sequence shown here is derived from an EMBL/GenBank/DDBJ whole genome shotgun (WGS) entry which is preliminary data.</text>
</comment>
<dbReference type="PANTHER" id="PTHR39166">
    <property type="entry name" value="BLL1166 PROTEIN"/>
    <property type="match status" value="1"/>
</dbReference>
<dbReference type="InterPro" id="IPR009267">
    <property type="entry name" value="NTP_transf_6"/>
</dbReference>
<dbReference type="Pfam" id="PF06042">
    <property type="entry name" value="NTP_transf_6"/>
    <property type="match status" value="1"/>
</dbReference>
<dbReference type="RefSeq" id="WP_267222830.1">
    <property type="nucleotide sequence ID" value="NZ_JAPCWC010000018.1"/>
</dbReference>
<accession>A0ABV6S4F6</accession>
<sequence length="185" mass="20944">MNNQSCLCAILRTDPVRWHLLGVVAALGLPDCWIGAGFVRNAVWDHLHQQPAAPPGGDVDVIWYDRTCPEAEQDRTIEARLQTLEPSIHWSVKNQARMHHRNGDAPYTCTSDAMRYWPETATAVAARRGEADMCEIAAPLGLDDLFGLTLRPTAHFHAERRPMYEERIKSKGWLENWPLLRHADA</sequence>
<keyword evidence="2" id="KW-1185">Reference proteome</keyword>
<evidence type="ECO:0000313" key="2">
    <source>
        <dbReference type="Proteomes" id="UP001589858"/>
    </source>
</evidence>
<name>A0ABV6S4F6_9SPHN</name>
<dbReference type="PANTHER" id="PTHR39166:SF1">
    <property type="entry name" value="BLL1166 PROTEIN"/>
    <property type="match status" value="1"/>
</dbReference>